<evidence type="ECO:0000313" key="2">
    <source>
        <dbReference type="Proteomes" id="UP000683507"/>
    </source>
</evidence>
<evidence type="ECO:0000313" key="1">
    <source>
        <dbReference type="EMBL" id="CAG5082987.1"/>
    </source>
</evidence>
<sequence length="53" mass="6271">MKIILTPRQLMNLIEYAQRTGELSKTPITLSSDSIKLYYRYINQLQEALKRKV</sequence>
<gene>
    <name evidence="1" type="ORF">CRYO30217_02061</name>
</gene>
<name>A0A916JNJ3_9FLAO</name>
<protein>
    <submittedName>
        <fullName evidence="1">Uncharacterized protein</fullName>
    </submittedName>
</protein>
<dbReference type="EMBL" id="OU015584">
    <property type="protein sequence ID" value="CAG5082987.1"/>
    <property type="molecule type" value="Genomic_DNA"/>
</dbReference>
<dbReference type="KEGG" id="ptan:CRYO30217_02061"/>
<reference evidence="1" key="1">
    <citation type="submission" date="2021-04" db="EMBL/GenBank/DDBJ databases">
        <authorList>
            <person name="Rodrigo-Torres L."/>
            <person name="Arahal R. D."/>
            <person name="Lucena T."/>
        </authorList>
    </citation>
    <scope>NUCLEOTIDE SEQUENCE</scope>
    <source>
        <strain evidence="1">AS29M-1</strain>
    </source>
</reference>
<proteinExistence type="predicted"/>
<organism evidence="1 2">
    <name type="scientific">Parvicella tangerina</name>
    <dbReference type="NCBI Taxonomy" id="2829795"/>
    <lineage>
        <taxon>Bacteria</taxon>
        <taxon>Pseudomonadati</taxon>
        <taxon>Bacteroidota</taxon>
        <taxon>Flavobacteriia</taxon>
        <taxon>Flavobacteriales</taxon>
        <taxon>Parvicellaceae</taxon>
        <taxon>Parvicella</taxon>
    </lineage>
</organism>
<dbReference type="RefSeq" id="WP_258542273.1">
    <property type="nucleotide sequence ID" value="NZ_OU015584.1"/>
</dbReference>
<accession>A0A916JNJ3</accession>
<dbReference type="AlphaFoldDB" id="A0A916JNJ3"/>
<keyword evidence="2" id="KW-1185">Reference proteome</keyword>
<dbReference type="Proteomes" id="UP000683507">
    <property type="component" value="Chromosome"/>
</dbReference>